<feature type="compositionally biased region" description="Basic and acidic residues" evidence="7">
    <location>
        <begin position="1241"/>
        <end position="1267"/>
    </location>
</feature>
<feature type="compositionally biased region" description="Basic and acidic residues" evidence="7">
    <location>
        <begin position="1364"/>
        <end position="1378"/>
    </location>
</feature>
<evidence type="ECO:0000256" key="6">
    <source>
        <dbReference type="PROSITE-ProRule" id="PRU00042"/>
    </source>
</evidence>
<dbReference type="PROSITE" id="PS50157">
    <property type="entry name" value="ZINC_FINGER_C2H2_2"/>
    <property type="match status" value="4"/>
</dbReference>
<feature type="region of interest" description="Disordered" evidence="7">
    <location>
        <begin position="1"/>
        <end position="33"/>
    </location>
</feature>
<keyword evidence="2" id="KW-0677">Repeat</keyword>
<dbReference type="Gene3D" id="3.30.160.60">
    <property type="entry name" value="Classic Zinc Finger"/>
    <property type="match status" value="3"/>
</dbReference>
<feature type="region of interest" description="Disordered" evidence="7">
    <location>
        <begin position="1335"/>
        <end position="1412"/>
    </location>
</feature>
<feature type="compositionally biased region" description="Basic and acidic residues" evidence="7">
    <location>
        <begin position="15"/>
        <end position="25"/>
    </location>
</feature>
<dbReference type="GO" id="GO:0000981">
    <property type="term" value="F:DNA-binding transcription factor activity, RNA polymerase II-specific"/>
    <property type="evidence" value="ECO:0007669"/>
    <property type="project" value="TreeGrafter"/>
</dbReference>
<dbReference type="InterPro" id="IPR013087">
    <property type="entry name" value="Znf_C2H2_type"/>
</dbReference>
<dbReference type="SMART" id="SM00355">
    <property type="entry name" value="ZnF_C2H2"/>
    <property type="match status" value="6"/>
</dbReference>
<feature type="compositionally biased region" description="Basic and acidic residues" evidence="7">
    <location>
        <begin position="1211"/>
        <end position="1222"/>
    </location>
</feature>
<comment type="caution">
    <text evidence="9">The sequence shown here is derived from an EMBL/GenBank/DDBJ whole genome shotgun (WGS) entry which is preliminary data.</text>
</comment>
<dbReference type="GO" id="GO:0000978">
    <property type="term" value="F:RNA polymerase II cis-regulatory region sequence-specific DNA binding"/>
    <property type="evidence" value="ECO:0007669"/>
    <property type="project" value="TreeGrafter"/>
</dbReference>
<reference evidence="9" key="1">
    <citation type="journal article" date="2021" name="Genome Biol. Evol.">
        <title>A High-Quality Reference Genome for a Parasitic Bivalve with Doubly Uniparental Inheritance (Bivalvia: Unionida).</title>
        <authorList>
            <person name="Smith C.H."/>
        </authorList>
    </citation>
    <scope>NUCLEOTIDE SEQUENCE</scope>
    <source>
        <strain evidence="9">CHS0354</strain>
    </source>
</reference>
<feature type="compositionally biased region" description="Polar residues" evidence="7">
    <location>
        <begin position="772"/>
        <end position="781"/>
    </location>
</feature>
<keyword evidence="3 6" id="KW-0863">Zinc-finger</keyword>
<sequence length="1697" mass="191105">MDSNHIGRPGQPVEEADHKSSEEISNKCTSSNSIASKKSLGNLDISADGNRADVIGLKTGNILNQTDSNAMKAVPSNALKDSNNSYSDLTSEDELKGTKDWDGRINKTGEVQADEGAVEQSFMAMNENRCQENKEHLLCDYNIVENKNLYVDSEIQDGTSHLKFEPESQHQHHPPVSVEICGTNFKALINTGEVQTNDVYGNFADKGNPLTIKADHELMENLSGTDLKSSFSWTINNEMRLSSLPEVKVVLVDVMKMPIIQSFFSVGSTNDILQTQKKGRPKRCGDQGFIGISGIDPKAVSKNISQARNEGAQNKKAKEILNTKKKKGVEQVISERVKTDQQITSNNLNEQGQNILTSSADQISLKRKVKTKSFLKESARQKIMKELEGVADKKNVSKVDSNGEKCSRTRKTEKSSVLNIANLTEDYVGNGLQNDAVEEEEDVFEDSGEEYIDSSEDEYLPSKEKIKSKGHFVNSFSRKKRQNIQLANCSSKLKFITKGKSKRIGRPPVLGLFYCKHCDFTATEKNLILKHHARVHVQPFLNCNYCNFTCRSRSVLMEHEARKHTNEKPFKCQVEGCEYASKCKTDLDRHQSKHATEKIHKCPHCDFTTKWRRNIRHHLMTHTTDRPFSCDICGFSFKRYQDLSTEDRPFRCPICPYGAKIAHHLLAHIGSEHGDSYAYFCELCKKPFKRYGQLQTHYKRMHSKQELDKLGDLDPARLKVELKAERREPSEDIKDNEEKAMGMDLLNCIKEEPSGADKDEILEQVVAELEGSHTQTKSSAYGQRDTAESNTELQKEKKKGRGRPKKKGPNKIHIDICVGSPVVLDEDSQDYQSSSAKNEGKIAGSVIVQTEHNDIDQKADSDEKNKEKEDTSCNVKDDADFVTQENIDEANEDTNGETQIMGNTFDKMVLNHARTCNIETTKNEGNTESKTNEVIKYTQNIKEAISSNSEIKPLKEEMKLASTVDDDKSSETSKPAATLAMYDGFRLPLATKGFEFNFEKTGKKPECWFMDPNLMNKKDAARHRAYLRKRGLTAATIRTREKNRRANPRQVALFTGFKSRHHDKYKTYDRKELMKKYFGRATDTMEDENTELLDKTNAWIDKRTHSKDLEHPKTTVKKKNDFSATTVKKHKSHRVLKKKEINKNNIIFETLEGKNLSEKQVQQSFPLLLSQCYSSEGISTTKKKTKYSEAKKLKQRKKRALSIDGKTFKEKGVAVQEKKRGNDNLIWKQPQKKKGKTKMKMSAEKGNKPNRHEGKEKKSQSKTHSEENVCSDPFSIIQNIAGLDDVDDEEENIPLSRLASVNKIGENFAPCQTPEKGQNPDGVASDVLNVKLKKRSCTKTKSRDTEAKNNSAKKGHKTHLGHGISEKRKIGEESSMEPRRKKMIKKSDASDMPRIIRRTQKNGAKTKTKQSLKKLKKLKIKISLPSKKVLSSESTTEASKRKKANKRTKKGPLNTYFPIENSQYVVVYPPIGVSLENTVIRGKGKGAKGKTPVGNHISLKDQTQLVLFESCIKSEPDGQFLPDSSYLHPSEPDKFVQPDQSQVTQVIVKDEVQSVQTAVTYPYQDLAEEWRRVQNESMPAKSVHGGTDVVLDLSGYKADSFGCPMDKSSPFGSLMDKAAAKDSHMEDSAQDAPLDLSCKNSNNSLNRGDISGTGLLEINSSDFADQELKQQQYSVVVKKEPDMEDSFFTSLSGSQQE</sequence>
<dbReference type="PANTHER" id="PTHR24388">
    <property type="entry name" value="ZINC FINGER PROTEIN"/>
    <property type="match status" value="1"/>
</dbReference>
<feature type="compositionally biased region" description="Basic and acidic residues" evidence="7">
    <location>
        <begin position="851"/>
        <end position="872"/>
    </location>
</feature>
<accession>A0AAE0RXA6</accession>
<feature type="domain" description="C2H2-type" evidence="8">
    <location>
        <begin position="570"/>
        <end position="599"/>
    </location>
</feature>
<dbReference type="PROSITE" id="PS00028">
    <property type="entry name" value="ZINC_FINGER_C2H2_1"/>
    <property type="match status" value="2"/>
</dbReference>
<proteinExistence type="predicted"/>
<feature type="compositionally biased region" description="Basic residues" evidence="7">
    <location>
        <begin position="1395"/>
        <end position="1412"/>
    </location>
</feature>
<dbReference type="PANTHER" id="PTHR24388:SF104">
    <property type="entry name" value="AT-RICH BINDING PROTEIN-RELATED"/>
    <property type="match status" value="1"/>
</dbReference>
<keyword evidence="1" id="KW-0479">Metal-binding</keyword>
<evidence type="ECO:0000259" key="8">
    <source>
        <dbReference type="PROSITE" id="PS50157"/>
    </source>
</evidence>
<keyword evidence="5" id="KW-0539">Nucleus</keyword>
<feature type="domain" description="C2H2-type" evidence="8">
    <location>
        <begin position="679"/>
        <end position="707"/>
    </location>
</feature>
<evidence type="ECO:0000256" key="1">
    <source>
        <dbReference type="ARBA" id="ARBA00022723"/>
    </source>
</evidence>
<feature type="region of interest" description="Disordered" evidence="7">
    <location>
        <begin position="1429"/>
        <end position="1449"/>
    </location>
</feature>
<reference evidence="9" key="3">
    <citation type="submission" date="2023-05" db="EMBL/GenBank/DDBJ databases">
        <authorList>
            <person name="Smith C.H."/>
        </authorList>
    </citation>
    <scope>NUCLEOTIDE SEQUENCE</scope>
    <source>
        <strain evidence="9">CHS0354</strain>
        <tissue evidence="9">Mantle</tissue>
    </source>
</reference>
<feature type="region of interest" description="Disordered" evidence="7">
    <location>
        <begin position="1211"/>
        <end position="1269"/>
    </location>
</feature>
<dbReference type="InterPro" id="IPR050527">
    <property type="entry name" value="Snail/Krueppel_Znf"/>
</dbReference>
<dbReference type="Proteomes" id="UP001195483">
    <property type="component" value="Unassembled WGS sequence"/>
</dbReference>
<keyword evidence="4" id="KW-0862">Zinc</keyword>
<feature type="compositionally biased region" description="Basic residues" evidence="7">
    <location>
        <begin position="1440"/>
        <end position="1449"/>
    </location>
</feature>
<dbReference type="EMBL" id="JAEAOA010001462">
    <property type="protein sequence ID" value="KAK3581164.1"/>
    <property type="molecule type" value="Genomic_DNA"/>
</dbReference>
<keyword evidence="10" id="KW-1185">Reference proteome</keyword>
<dbReference type="SUPFAM" id="SSF57667">
    <property type="entry name" value="beta-beta-alpha zinc fingers"/>
    <property type="match status" value="3"/>
</dbReference>
<organism evidence="9 10">
    <name type="scientific">Potamilus streckersoni</name>
    <dbReference type="NCBI Taxonomy" id="2493646"/>
    <lineage>
        <taxon>Eukaryota</taxon>
        <taxon>Metazoa</taxon>
        <taxon>Spiralia</taxon>
        <taxon>Lophotrochozoa</taxon>
        <taxon>Mollusca</taxon>
        <taxon>Bivalvia</taxon>
        <taxon>Autobranchia</taxon>
        <taxon>Heteroconchia</taxon>
        <taxon>Palaeoheterodonta</taxon>
        <taxon>Unionida</taxon>
        <taxon>Unionoidea</taxon>
        <taxon>Unionidae</taxon>
        <taxon>Ambleminae</taxon>
        <taxon>Lampsilini</taxon>
        <taxon>Potamilus</taxon>
    </lineage>
</organism>
<dbReference type="InterPro" id="IPR036236">
    <property type="entry name" value="Znf_C2H2_sf"/>
</dbReference>
<reference evidence="9" key="2">
    <citation type="journal article" date="2021" name="Genome Biol. Evol.">
        <title>Developing a high-quality reference genome for a parasitic bivalve with doubly uniparental inheritance (Bivalvia: Unionida).</title>
        <authorList>
            <person name="Smith C.H."/>
        </authorList>
    </citation>
    <scope>NUCLEOTIDE SEQUENCE</scope>
    <source>
        <strain evidence="9">CHS0354</strain>
        <tissue evidence="9">Mantle</tissue>
    </source>
</reference>
<evidence type="ECO:0000313" key="9">
    <source>
        <dbReference type="EMBL" id="KAK3581164.1"/>
    </source>
</evidence>
<feature type="domain" description="C2H2-type" evidence="8">
    <location>
        <begin position="541"/>
        <end position="569"/>
    </location>
</feature>
<protein>
    <recommendedName>
        <fullName evidence="8">C2H2-type domain-containing protein</fullName>
    </recommendedName>
</protein>
<feature type="compositionally biased region" description="Polar residues" evidence="7">
    <location>
        <begin position="79"/>
        <end position="89"/>
    </location>
</feature>
<evidence type="ECO:0000313" key="10">
    <source>
        <dbReference type="Proteomes" id="UP001195483"/>
    </source>
</evidence>
<feature type="region of interest" description="Disordered" evidence="7">
    <location>
        <begin position="846"/>
        <end position="872"/>
    </location>
</feature>
<gene>
    <name evidence="9" type="ORF">CHS0354_024697</name>
</gene>
<feature type="compositionally biased region" description="Basic residues" evidence="7">
    <location>
        <begin position="796"/>
        <end position="810"/>
    </location>
</feature>
<dbReference type="GO" id="GO:0008270">
    <property type="term" value="F:zinc ion binding"/>
    <property type="evidence" value="ECO:0007669"/>
    <property type="project" value="UniProtKB-KW"/>
</dbReference>
<evidence type="ECO:0000256" key="5">
    <source>
        <dbReference type="ARBA" id="ARBA00023242"/>
    </source>
</evidence>
<feature type="region of interest" description="Disordered" evidence="7">
    <location>
        <begin position="75"/>
        <end position="94"/>
    </location>
</feature>
<evidence type="ECO:0000256" key="4">
    <source>
        <dbReference type="ARBA" id="ARBA00022833"/>
    </source>
</evidence>
<evidence type="ECO:0000256" key="2">
    <source>
        <dbReference type="ARBA" id="ARBA00022737"/>
    </source>
</evidence>
<feature type="domain" description="C2H2-type" evidence="8">
    <location>
        <begin position="600"/>
        <end position="627"/>
    </location>
</feature>
<name>A0AAE0RXA6_9BIVA</name>
<feature type="compositionally biased region" description="Basic residues" evidence="7">
    <location>
        <begin position="1230"/>
        <end position="1239"/>
    </location>
</feature>
<feature type="compositionally biased region" description="Basic residues" evidence="7">
    <location>
        <begin position="1351"/>
        <end position="1360"/>
    </location>
</feature>
<evidence type="ECO:0000256" key="7">
    <source>
        <dbReference type="SAM" id="MobiDB-lite"/>
    </source>
</evidence>
<evidence type="ECO:0000256" key="3">
    <source>
        <dbReference type="ARBA" id="ARBA00022771"/>
    </source>
</evidence>
<feature type="region of interest" description="Disordered" evidence="7">
    <location>
        <begin position="770"/>
        <end position="814"/>
    </location>
</feature>